<protein>
    <submittedName>
        <fullName evidence="9">Zinc finger BED domain-containing protein 4</fullName>
    </submittedName>
</protein>
<dbReference type="GO" id="GO:0005634">
    <property type="term" value="C:nucleus"/>
    <property type="evidence" value="ECO:0007669"/>
    <property type="project" value="UniProtKB-SubCell"/>
</dbReference>
<organism evidence="9 10">
    <name type="scientific">Frankliniella fusca</name>
    <dbReference type="NCBI Taxonomy" id="407009"/>
    <lineage>
        <taxon>Eukaryota</taxon>
        <taxon>Metazoa</taxon>
        <taxon>Ecdysozoa</taxon>
        <taxon>Arthropoda</taxon>
        <taxon>Hexapoda</taxon>
        <taxon>Insecta</taxon>
        <taxon>Pterygota</taxon>
        <taxon>Neoptera</taxon>
        <taxon>Paraneoptera</taxon>
        <taxon>Thysanoptera</taxon>
        <taxon>Terebrantia</taxon>
        <taxon>Thripoidea</taxon>
        <taxon>Thripidae</taxon>
        <taxon>Frankliniella</taxon>
    </lineage>
</organism>
<reference evidence="9" key="2">
    <citation type="journal article" date="2023" name="BMC Genomics">
        <title>Pest status, molecular evolution, and epigenetic factors derived from the genome assembly of Frankliniella fusca, a thysanopteran phytovirus vector.</title>
        <authorList>
            <person name="Catto M.A."/>
            <person name="Labadie P.E."/>
            <person name="Jacobson A.L."/>
            <person name="Kennedy G.G."/>
            <person name="Srinivasan R."/>
            <person name="Hunt B.G."/>
        </authorList>
    </citation>
    <scope>NUCLEOTIDE SEQUENCE</scope>
    <source>
        <strain evidence="9">PL_HMW_Pooled</strain>
    </source>
</reference>
<dbReference type="InterPro" id="IPR012337">
    <property type="entry name" value="RNaseH-like_sf"/>
</dbReference>
<dbReference type="SUPFAM" id="SSF53098">
    <property type="entry name" value="Ribonuclease H-like"/>
    <property type="match status" value="1"/>
</dbReference>
<evidence type="ECO:0000256" key="2">
    <source>
        <dbReference type="ARBA" id="ARBA00022723"/>
    </source>
</evidence>
<feature type="compositionally biased region" description="Polar residues" evidence="6">
    <location>
        <begin position="8"/>
        <end position="17"/>
    </location>
</feature>
<gene>
    <name evidence="8" type="ORF">KUF71_008853</name>
    <name evidence="9" type="ORF">KUF71_008855</name>
</gene>
<dbReference type="GO" id="GO:0046983">
    <property type="term" value="F:protein dimerization activity"/>
    <property type="evidence" value="ECO:0007669"/>
    <property type="project" value="InterPro"/>
</dbReference>
<dbReference type="Proteomes" id="UP001219518">
    <property type="component" value="Unassembled WGS sequence"/>
</dbReference>
<feature type="compositionally biased region" description="Low complexity" evidence="6">
    <location>
        <begin position="18"/>
        <end position="28"/>
    </location>
</feature>
<feature type="domain" description="HAT C-terminal dimerisation" evidence="7">
    <location>
        <begin position="606"/>
        <end position="682"/>
    </location>
</feature>
<comment type="caution">
    <text evidence="9">The sequence shown here is derived from an EMBL/GenBank/DDBJ whole genome shotgun (WGS) entry which is preliminary data.</text>
</comment>
<dbReference type="EMBL" id="JAHWGI010000981">
    <property type="protein sequence ID" value="KAK3919726.1"/>
    <property type="molecule type" value="Genomic_DNA"/>
</dbReference>
<dbReference type="InterPro" id="IPR052035">
    <property type="entry name" value="ZnF_BED_domain_contain"/>
</dbReference>
<evidence type="ECO:0000256" key="3">
    <source>
        <dbReference type="ARBA" id="ARBA00022771"/>
    </source>
</evidence>
<feature type="compositionally biased region" description="Low complexity" evidence="6">
    <location>
        <begin position="569"/>
        <end position="579"/>
    </location>
</feature>
<feature type="region of interest" description="Disordered" evidence="6">
    <location>
        <begin position="535"/>
        <end position="554"/>
    </location>
</feature>
<dbReference type="EMBL" id="JAHWGI010000981">
    <property type="protein sequence ID" value="KAK3919728.1"/>
    <property type="molecule type" value="Genomic_DNA"/>
</dbReference>
<evidence type="ECO:0000256" key="6">
    <source>
        <dbReference type="SAM" id="MobiDB-lite"/>
    </source>
</evidence>
<dbReference type="PANTHER" id="PTHR46481:SF10">
    <property type="entry name" value="ZINC FINGER BED DOMAIN-CONTAINING PROTEIN 39"/>
    <property type="match status" value="1"/>
</dbReference>
<comment type="subcellular location">
    <subcellularLocation>
        <location evidence="1">Nucleus</location>
    </subcellularLocation>
</comment>
<keyword evidence="3" id="KW-0863">Zinc-finger</keyword>
<evidence type="ECO:0000256" key="4">
    <source>
        <dbReference type="ARBA" id="ARBA00022833"/>
    </source>
</evidence>
<evidence type="ECO:0000313" key="9">
    <source>
        <dbReference type="EMBL" id="KAK3919728.1"/>
    </source>
</evidence>
<name>A0AAE1LHD6_9NEOP</name>
<evidence type="ECO:0000259" key="7">
    <source>
        <dbReference type="Pfam" id="PF05699"/>
    </source>
</evidence>
<keyword evidence="5" id="KW-0539">Nucleus</keyword>
<evidence type="ECO:0000256" key="1">
    <source>
        <dbReference type="ARBA" id="ARBA00004123"/>
    </source>
</evidence>
<keyword evidence="2" id="KW-0479">Metal-binding</keyword>
<dbReference type="Pfam" id="PF05699">
    <property type="entry name" value="Dimer_Tnp_hAT"/>
    <property type="match status" value="1"/>
</dbReference>
<feature type="region of interest" description="Disordered" evidence="6">
    <location>
        <begin position="569"/>
        <end position="596"/>
    </location>
</feature>
<dbReference type="AlphaFoldDB" id="A0AAE1LHD6"/>
<evidence type="ECO:0000313" key="10">
    <source>
        <dbReference type="Proteomes" id="UP001219518"/>
    </source>
</evidence>
<dbReference type="PANTHER" id="PTHR46481">
    <property type="entry name" value="ZINC FINGER BED DOMAIN-CONTAINING PROTEIN 4"/>
    <property type="match status" value="1"/>
</dbReference>
<dbReference type="InterPro" id="IPR008906">
    <property type="entry name" value="HATC_C_dom"/>
</dbReference>
<proteinExistence type="predicted"/>
<evidence type="ECO:0000313" key="8">
    <source>
        <dbReference type="EMBL" id="KAK3919726.1"/>
    </source>
</evidence>
<feature type="region of interest" description="Disordered" evidence="6">
    <location>
        <begin position="1"/>
        <end position="39"/>
    </location>
</feature>
<sequence length="710" mass="79715">MSDGSGGSSAESRATPNSATSTSTSSSQSRKRKRKPEHPVHEVLVFHEDDNDSWCIISGCTYKSPGNHAGNKLVHLKDKHPDVYKNVMEEWNNKTLARKSPLEGPSPSKKPRTSLDKVMMSGPALETHCVRLVTEHGLSFEVLEYKAFKDIINPMLNAMPKRERPNISARVTPSKISGLATRVRQKMAAEMEGRLMSMQVDGCSKGHRHFIGANVQYIKDSKTVVRTLAVEELHVRSSAENLKAVLQQILRKYDVPARNIISVTSDNGANYLLAGKLLHVDSETQEDLLDVDGSEFDDWLDVEVGTDEDGVQSVRCAAHTLQLAVDEALRKDAQLQRTINAVRELAKFLRTPTSVRQLKAVGKTLPQLDVVTRWGSTYTMLKSVVVLRHFFESTMDLTSEERTKNSLTDEQWDIVDDLLADLHPVYAATVKLQAEDLTLGQLLAIWTEAVMELQGRRTALSKEIIKAMEAKSKAAQYKNRSRGERLSSLFDYPAFNASVFCDPRFFSLLSQDQNEQAKEYLVTLWEKLQRNRGVEVEPEVTAPQEENGDGEENPFQSFLARKNKERAAAKAAGSRAGSSRARRGRGQVTEPPPTTERAKIRAMLEEYDRIQSLPVKSDVLQFWESKKLVWPELYQVALIVLAIPATQVSVERLFSALRYILRPQRFALSGSRLDDIVFLHANADLVREVAREMLNENLEPEPEESVDDIP</sequence>
<evidence type="ECO:0000256" key="5">
    <source>
        <dbReference type="ARBA" id="ARBA00023242"/>
    </source>
</evidence>
<keyword evidence="4" id="KW-0862">Zinc</keyword>
<dbReference type="GO" id="GO:0008270">
    <property type="term" value="F:zinc ion binding"/>
    <property type="evidence" value="ECO:0007669"/>
    <property type="project" value="UniProtKB-KW"/>
</dbReference>
<reference evidence="9" key="1">
    <citation type="submission" date="2021-07" db="EMBL/GenBank/DDBJ databases">
        <authorList>
            <person name="Catto M.A."/>
            <person name="Jacobson A."/>
            <person name="Kennedy G."/>
            <person name="Labadie P."/>
            <person name="Hunt B.G."/>
            <person name="Srinivasan R."/>
        </authorList>
    </citation>
    <scope>NUCLEOTIDE SEQUENCE</scope>
    <source>
        <strain evidence="9">PL_HMW_Pooled</strain>
        <tissue evidence="9">Head</tissue>
    </source>
</reference>
<keyword evidence="10" id="KW-1185">Reference proteome</keyword>
<accession>A0AAE1LHD6</accession>
<feature type="region of interest" description="Disordered" evidence="6">
    <location>
        <begin position="95"/>
        <end position="114"/>
    </location>
</feature>